<evidence type="ECO:0000256" key="4">
    <source>
        <dbReference type="ARBA" id="ARBA00022989"/>
    </source>
</evidence>
<dbReference type="GO" id="GO:0005886">
    <property type="term" value="C:plasma membrane"/>
    <property type="evidence" value="ECO:0007669"/>
    <property type="project" value="TreeGrafter"/>
</dbReference>
<feature type="transmembrane region" description="Helical" evidence="6">
    <location>
        <begin position="162"/>
        <end position="181"/>
    </location>
</feature>
<evidence type="ECO:0000313" key="7">
    <source>
        <dbReference type="EMBL" id="RMA97783.1"/>
    </source>
</evidence>
<reference evidence="7 8" key="1">
    <citation type="submission" date="2018-10" db="EMBL/GenBank/DDBJ databases">
        <title>Genomic Encyclopedia of Archaeal and Bacterial Type Strains, Phase II (KMG-II): from individual species to whole genera.</title>
        <authorList>
            <person name="Goeker M."/>
        </authorList>
    </citation>
    <scope>NUCLEOTIDE SEQUENCE [LARGE SCALE GENOMIC DNA]</scope>
    <source>
        <strain evidence="7 8">VM1</strain>
    </source>
</reference>
<evidence type="ECO:0000256" key="6">
    <source>
        <dbReference type="SAM" id="Phobius"/>
    </source>
</evidence>
<feature type="transmembrane region" description="Helical" evidence="6">
    <location>
        <begin position="291"/>
        <end position="310"/>
    </location>
</feature>
<sequence>MKKDEMLVEDLENKKKKIGLFLAPTLAVLTYILPLSIKSDAKIILSIMVFCIVFWLLEVLPLGITAFLGVSLAVVFGIVSAKKAFLSMGHPVILLFIGSFLIAQAMTKYGLDERIALNLLSKDIFLKSPFRILFAFTLISFFLSILFAFTLISFFLSMWISNTATTAMLLPLALGIITLFSHNKIKNSKAFGIFLLISIAYTASIGGTATLIGTPTNLVGVGFLEETGYNVDFLQWFLIVSPISISMYIVLLLYMKFNIKNFKFDFHQVKQIISSEKNKLKPLSKGEKNTILAFSFAVVFWLLPGIANLVGNKTAYLFLKSHFSEGIVAILAAILLFLLPTENSKSTLNSEDLKQIDWDTVLLFAGGIALGKIIIQTGLAKYIGTQIASLVPSNMTILFIFVIILAMIFLTEISSNTATAITFVPIIIGALQQLNIDVFFPVIAVIVASSFAFMLPIATPPNAIVFGSGLIKISKMVKLGFFLNIIGSIILTIFVIIHL</sequence>
<evidence type="ECO:0000256" key="3">
    <source>
        <dbReference type="ARBA" id="ARBA00022692"/>
    </source>
</evidence>
<feature type="transmembrane region" description="Helical" evidence="6">
    <location>
        <begin position="43"/>
        <end position="60"/>
    </location>
</feature>
<dbReference type="InterPro" id="IPR031312">
    <property type="entry name" value="Na/sul_symport_CS"/>
</dbReference>
<dbReference type="Proteomes" id="UP000280842">
    <property type="component" value="Unassembled WGS sequence"/>
</dbReference>
<evidence type="ECO:0000313" key="8">
    <source>
        <dbReference type="Proteomes" id="UP000280842"/>
    </source>
</evidence>
<keyword evidence="3 6" id="KW-0812">Transmembrane</keyword>
<feature type="transmembrane region" description="Helical" evidence="6">
    <location>
        <begin position="479"/>
        <end position="497"/>
    </location>
</feature>
<dbReference type="PANTHER" id="PTHR10283">
    <property type="entry name" value="SOLUTE CARRIER FAMILY 13 MEMBER"/>
    <property type="match status" value="1"/>
</dbReference>
<comment type="caution">
    <text evidence="7">The sequence shown here is derived from an EMBL/GenBank/DDBJ whole genome shotgun (WGS) entry which is preliminary data.</text>
</comment>
<name>A0A3M0BK12_9AQUI</name>
<keyword evidence="8" id="KW-1185">Reference proteome</keyword>
<keyword evidence="5 6" id="KW-0472">Membrane</keyword>
<feature type="transmembrane region" description="Helical" evidence="6">
    <location>
        <begin position="390"/>
        <end position="410"/>
    </location>
</feature>
<feature type="transmembrane region" description="Helical" evidence="6">
    <location>
        <begin position="193"/>
        <end position="213"/>
    </location>
</feature>
<dbReference type="GO" id="GO:0015141">
    <property type="term" value="F:succinate transmembrane transporter activity"/>
    <property type="evidence" value="ECO:0007669"/>
    <property type="project" value="UniProtKB-ARBA"/>
</dbReference>
<gene>
    <name evidence="7" type="ORF">CLV39_0410</name>
</gene>
<protein>
    <submittedName>
        <fullName evidence="7">Sodium-dependent dicarboxylate transporter 2/3/5</fullName>
    </submittedName>
</protein>
<proteinExistence type="predicted"/>
<feature type="transmembrane region" description="Helical" evidence="6">
    <location>
        <begin position="132"/>
        <end position="156"/>
    </location>
</feature>
<dbReference type="CDD" id="cd01115">
    <property type="entry name" value="SLC13_permease"/>
    <property type="match status" value="1"/>
</dbReference>
<evidence type="ECO:0000256" key="1">
    <source>
        <dbReference type="ARBA" id="ARBA00004141"/>
    </source>
</evidence>
<keyword evidence="2" id="KW-0813">Transport</keyword>
<feature type="transmembrane region" description="Helical" evidence="6">
    <location>
        <begin position="20"/>
        <end position="37"/>
    </location>
</feature>
<dbReference type="Pfam" id="PF00939">
    <property type="entry name" value="Na_sulph_symp"/>
    <property type="match status" value="1"/>
</dbReference>
<dbReference type="EMBL" id="REFO01000010">
    <property type="protein sequence ID" value="RMA97783.1"/>
    <property type="molecule type" value="Genomic_DNA"/>
</dbReference>
<feature type="transmembrane region" description="Helical" evidence="6">
    <location>
        <begin position="233"/>
        <end position="254"/>
    </location>
</feature>
<dbReference type="PANTHER" id="PTHR10283:SF82">
    <property type="entry name" value="SOLUTE CARRIER FAMILY 13 MEMBER 2"/>
    <property type="match status" value="1"/>
</dbReference>
<dbReference type="InterPro" id="IPR001898">
    <property type="entry name" value="SLC13A/DASS"/>
</dbReference>
<feature type="transmembrane region" description="Helical" evidence="6">
    <location>
        <begin position="440"/>
        <end position="458"/>
    </location>
</feature>
<keyword evidence="4 6" id="KW-1133">Transmembrane helix</keyword>
<organism evidence="7 8">
    <name type="scientific">Hydrogenothermus marinus</name>
    <dbReference type="NCBI Taxonomy" id="133270"/>
    <lineage>
        <taxon>Bacteria</taxon>
        <taxon>Pseudomonadati</taxon>
        <taxon>Aquificota</taxon>
        <taxon>Aquificia</taxon>
        <taxon>Aquificales</taxon>
        <taxon>Hydrogenothermaceae</taxon>
        <taxon>Hydrogenothermus</taxon>
    </lineage>
</organism>
<feature type="transmembrane region" description="Helical" evidence="6">
    <location>
        <begin position="361"/>
        <end position="384"/>
    </location>
</feature>
<dbReference type="PROSITE" id="PS01271">
    <property type="entry name" value="NA_SULFATE"/>
    <property type="match status" value="1"/>
</dbReference>
<dbReference type="AlphaFoldDB" id="A0A3M0BK12"/>
<accession>A0A3M0BK12</accession>
<evidence type="ECO:0000256" key="5">
    <source>
        <dbReference type="ARBA" id="ARBA00023136"/>
    </source>
</evidence>
<feature type="transmembrane region" description="Helical" evidence="6">
    <location>
        <begin position="92"/>
        <end position="111"/>
    </location>
</feature>
<dbReference type="RefSeq" id="WP_245960278.1">
    <property type="nucleotide sequence ID" value="NZ_REFO01000010.1"/>
</dbReference>
<feature type="transmembrane region" description="Helical" evidence="6">
    <location>
        <begin position="322"/>
        <end position="340"/>
    </location>
</feature>
<dbReference type="NCBIfam" id="TIGR00785">
    <property type="entry name" value="dass"/>
    <property type="match status" value="1"/>
</dbReference>
<evidence type="ECO:0000256" key="2">
    <source>
        <dbReference type="ARBA" id="ARBA00022448"/>
    </source>
</evidence>
<comment type="subcellular location">
    <subcellularLocation>
        <location evidence="1">Membrane</location>
        <topology evidence="1">Multi-pass membrane protein</topology>
    </subcellularLocation>
</comment>